<dbReference type="InterPro" id="IPR049082">
    <property type="entry name" value="T7SS_signal"/>
</dbReference>
<gene>
    <name evidence="2" type="ORF">GCM10009864_29790</name>
</gene>
<evidence type="ECO:0000259" key="1">
    <source>
        <dbReference type="Pfam" id="PF21725"/>
    </source>
</evidence>
<keyword evidence="3" id="KW-1185">Reference proteome</keyword>
<protein>
    <recommendedName>
        <fullName evidence="1">Putative T7SS secretion signal domain-containing protein</fullName>
    </recommendedName>
</protein>
<proteinExistence type="predicted"/>
<comment type="caution">
    <text evidence="2">The sequence shown here is derived from an EMBL/GenBank/DDBJ whole genome shotgun (WGS) entry which is preliminary data.</text>
</comment>
<sequence length="400" mass="41320">MSLGEQLWGYGGGDPYEDNGSFPGLQFNPAPGVPQAVGDLVEDLNRAHRNITSASEALRNVSDGGWTGASADAFRAKTAALPKLLHDAGESFKLAHGALQMWEKQLGAMQPKAHSYETEARASRKRAERAEKSEDLQLFRYGGIGMTDAEAEVANQRYTAALNELGAARDELAGIISSATNIRSQHEELAGTVAAVLKAASEQAPKGPGFFAELKHGLSQLVKGQEIIARQICQWVKDHANAISAVGDVLSTVSALVGAVGIGVGMLGNAPLAGQIGVASSVFAAGALALHGVARAAGGEDVVSNRTLAQDSLGLIPLAAGARVGGKLGTAILSSRAADGASNFGLVDSAASLFGDPSVFDNFLPKNPRQAVELGVGPLLPALENAWNKGSEKDRASGDR</sequence>
<dbReference type="RefSeq" id="WP_344575610.1">
    <property type="nucleotide sequence ID" value="NZ_BAAARK010000007.1"/>
</dbReference>
<dbReference type="Pfam" id="PF21725">
    <property type="entry name" value="T7SS_signal"/>
    <property type="match status" value="1"/>
</dbReference>
<accession>A0ABP6E622</accession>
<dbReference type="Proteomes" id="UP001500994">
    <property type="component" value="Unassembled WGS sequence"/>
</dbReference>
<reference evidence="3" key="1">
    <citation type="journal article" date="2019" name="Int. J. Syst. Evol. Microbiol.">
        <title>The Global Catalogue of Microorganisms (GCM) 10K type strain sequencing project: providing services to taxonomists for standard genome sequencing and annotation.</title>
        <authorList>
            <consortium name="The Broad Institute Genomics Platform"/>
            <consortium name="The Broad Institute Genome Sequencing Center for Infectious Disease"/>
            <person name="Wu L."/>
            <person name="Ma J."/>
        </authorList>
    </citation>
    <scope>NUCLEOTIDE SEQUENCE [LARGE SCALE GENOMIC DNA]</scope>
    <source>
        <strain evidence="3">JCM 16374</strain>
    </source>
</reference>
<evidence type="ECO:0000313" key="3">
    <source>
        <dbReference type="Proteomes" id="UP001500994"/>
    </source>
</evidence>
<feature type="domain" description="Putative T7SS secretion signal" evidence="1">
    <location>
        <begin position="32"/>
        <end position="208"/>
    </location>
</feature>
<evidence type="ECO:0000313" key="2">
    <source>
        <dbReference type="EMBL" id="GAA2660646.1"/>
    </source>
</evidence>
<dbReference type="EMBL" id="BAAARK010000007">
    <property type="protein sequence ID" value="GAA2660646.1"/>
    <property type="molecule type" value="Genomic_DNA"/>
</dbReference>
<name>A0ABP6E622_9ACTN</name>
<organism evidence="2 3">
    <name type="scientific">Streptomyces lunalinharesii</name>
    <dbReference type="NCBI Taxonomy" id="333384"/>
    <lineage>
        <taxon>Bacteria</taxon>
        <taxon>Bacillati</taxon>
        <taxon>Actinomycetota</taxon>
        <taxon>Actinomycetes</taxon>
        <taxon>Kitasatosporales</taxon>
        <taxon>Streptomycetaceae</taxon>
        <taxon>Streptomyces</taxon>
    </lineage>
</organism>